<dbReference type="Gene3D" id="3.40.50.720">
    <property type="entry name" value="NAD(P)-binding Rossmann-like Domain"/>
    <property type="match status" value="1"/>
</dbReference>
<proteinExistence type="predicted"/>
<accession>A0A4R5DI17</accession>
<dbReference type="InterPro" id="IPR036291">
    <property type="entry name" value="NAD(P)-bd_dom_sf"/>
</dbReference>
<evidence type="ECO:0000259" key="1">
    <source>
        <dbReference type="Pfam" id="PF01408"/>
    </source>
</evidence>
<gene>
    <name evidence="2" type="ORF">E1269_05725</name>
</gene>
<evidence type="ECO:0000313" key="2">
    <source>
        <dbReference type="EMBL" id="TDE13529.1"/>
    </source>
</evidence>
<dbReference type="InterPro" id="IPR051317">
    <property type="entry name" value="Gfo/Idh/MocA_oxidoreduct"/>
</dbReference>
<dbReference type="GO" id="GO:0000166">
    <property type="term" value="F:nucleotide binding"/>
    <property type="evidence" value="ECO:0007669"/>
    <property type="project" value="InterPro"/>
</dbReference>
<reference evidence="2 3" key="1">
    <citation type="submission" date="2019-03" db="EMBL/GenBank/DDBJ databases">
        <title>Draft genome sequences of novel Actinobacteria.</title>
        <authorList>
            <person name="Sahin N."/>
            <person name="Ay H."/>
            <person name="Saygin H."/>
        </authorList>
    </citation>
    <scope>NUCLEOTIDE SEQUENCE [LARGE SCALE GENOMIC DNA]</scope>
    <source>
        <strain evidence="2 3">5K138</strain>
    </source>
</reference>
<organism evidence="2 3">
    <name type="scientific">Jiangella asiatica</name>
    <dbReference type="NCBI Taxonomy" id="2530372"/>
    <lineage>
        <taxon>Bacteria</taxon>
        <taxon>Bacillati</taxon>
        <taxon>Actinomycetota</taxon>
        <taxon>Actinomycetes</taxon>
        <taxon>Jiangellales</taxon>
        <taxon>Jiangellaceae</taxon>
        <taxon>Jiangella</taxon>
    </lineage>
</organism>
<dbReference type="Gene3D" id="3.30.360.10">
    <property type="entry name" value="Dihydrodipicolinate Reductase, domain 2"/>
    <property type="match status" value="1"/>
</dbReference>
<keyword evidence="3" id="KW-1185">Reference proteome</keyword>
<dbReference type="PANTHER" id="PTHR43708:SF4">
    <property type="entry name" value="OXIDOREDUCTASE YCEM-RELATED"/>
    <property type="match status" value="1"/>
</dbReference>
<feature type="domain" description="Gfo/Idh/MocA-like oxidoreductase N-terminal" evidence="1">
    <location>
        <begin position="68"/>
        <end position="169"/>
    </location>
</feature>
<evidence type="ECO:0000313" key="3">
    <source>
        <dbReference type="Proteomes" id="UP000294739"/>
    </source>
</evidence>
<dbReference type="InParanoid" id="A0A4R5DI17"/>
<dbReference type="EMBL" id="SMKZ01000005">
    <property type="protein sequence ID" value="TDE13529.1"/>
    <property type="molecule type" value="Genomic_DNA"/>
</dbReference>
<dbReference type="AlphaFoldDB" id="A0A4R5DI17"/>
<dbReference type="PANTHER" id="PTHR43708">
    <property type="entry name" value="CONSERVED EXPRESSED OXIDOREDUCTASE (EUROFUNG)"/>
    <property type="match status" value="1"/>
</dbReference>
<dbReference type="SUPFAM" id="SSF51735">
    <property type="entry name" value="NAD(P)-binding Rossmann-fold domains"/>
    <property type="match status" value="1"/>
</dbReference>
<dbReference type="Pfam" id="PF01408">
    <property type="entry name" value="GFO_IDH_MocA"/>
    <property type="match status" value="1"/>
</dbReference>
<dbReference type="Proteomes" id="UP000294739">
    <property type="component" value="Unassembled WGS sequence"/>
</dbReference>
<comment type="caution">
    <text evidence="2">The sequence shown here is derived from an EMBL/GenBank/DDBJ whole genome shotgun (WGS) entry which is preliminary data.</text>
</comment>
<sequence>MPDMTSDSGAELRIGIIGTDNTHAYPFTAFLNGWALDAPIPAVLPDGTPVADMYLWGTYLRQQTEAGATDVPISGARVTSLWSADPREAALLGRACGIENLCETAESVCAAVDAVMVLSERPETHAAYAAMALERGLPTFVDKPLADSLDAGREIFELAERHGVPCYTGSALRWAPDLIAAREYVRTRLGAVRAVHVPCPLELELYGIHAVEMVNLFMGCDVATVRAIGGTERQVVLLEYADGRTAVFEHLGFVTWPAYSACVYGDRWEHRVVLDGVGPAMAATVRAFVEVARGATVPVCPPESLRLNEIVFAARESLRSGKVVSLA</sequence>
<protein>
    <submittedName>
        <fullName evidence="2">Gfo/Idh/MocA family oxidoreductase</fullName>
    </submittedName>
</protein>
<dbReference type="OrthoDB" id="3512812at2"/>
<name>A0A4R5DI17_9ACTN</name>
<dbReference type="InterPro" id="IPR000683">
    <property type="entry name" value="Gfo/Idh/MocA-like_OxRdtase_N"/>
</dbReference>